<dbReference type="CDD" id="cd05154">
    <property type="entry name" value="ACAD10_11_N-like"/>
    <property type="match status" value="1"/>
</dbReference>
<dbReference type="RefSeq" id="WP_345456877.1">
    <property type="nucleotide sequence ID" value="NZ_BAABKG010000002.1"/>
</dbReference>
<dbReference type="InterPro" id="IPR002575">
    <property type="entry name" value="Aminoglycoside_PTrfase"/>
</dbReference>
<sequence length="352" mass="37163">MSEGDAPGFDAAAFRRWYDEQRPGELAGPVRAEVIAGGRSNLTYVVTDGARELVVRRPPLGHVQATAHDMRREYTAMAALADSDVPVPFVRAHCTDDDVLGAPFYVMDRVDGVAYRSRAQLEEVGADDTAALAHGMVEVLARLHSVVPDEVGLGDFGRPAGFLERQVRRWGKQLEGSATRPLPDAETLLARLAGSVPDDGEPGVVHGDYRLDNLLCVAGDPHPVKAVVDWEMATLGDPLTDVALLLVYDGLAQTPGGAAIADAPAAPGYPDRETQLATYETAGGRPLGDLSFHLGLAYLKIAVILEGIHHRFLAGQTVGEGFDRIGEAVEPLLASGLDATAGRGGGGGSFTT</sequence>
<keyword evidence="3" id="KW-1185">Reference proteome</keyword>
<name>A0ABP9PHE8_9ACTN</name>
<dbReference type="Gene3D" id="3.90.1200.10">
    <property type="match status" value="1"/>
</dbReference>
<protein>
    <submittedName>
        <fullName evidence="2">Phosphotransferase family protein</fullName>
    </submittedName>
</protein>
<evidence type="ECO:0000259" key="1">
    <source>
        <dbReference type="Pfam" id="PF01636"/>
    </source>
</evidence>
<comment type="caution">
    <text evidence="2">The sequence shown here is derived from an EMBL/GenBank/DDBJ whole genome shotgun (WGS) entry which is preliminary data.</text>
</comment>
<organism evidence="2 3">
    <name type="scientific">Nocardioides marinquilinus</name>
    <dbReference type="NCBI Taxonomy" id="1210400"/>
    <lineage>
        <taxon>Bacteria</taxon>
        <taxon>Bacillati</taxon>
        <taxon>Actinomycetota</taxon>
        <taxon>Actinomycetes</taxon>
        <taxon>Propionibacteriales</taxon>
        <taxon>Nocardioidaceae</taxon>
        <taxon>Nocardioides</taxon>
    </lineage>
</organism>
<reference evidence="3" key="1">
    <citation type="journal article" date="2019" name="Int. J. Syst. Evol. Microbiol.">
        <title>The Global Catalogue of Microorganisms (GCM) 10K type strain sequencing project: providing services to taxonomists for standard genome sequencing and annotation.</title>
        <authorList>
            <consortium name="The Broad Institute Genomics Platform"/>
            <consortium name="The Broad Institute Genome Sequencing Center for Infectious Disease"/>
            <person name="Wu L."/>
            <person name="Ma J."/>
        </authorList>
    </citation>
    <scope>NUCLEOTIDE SEQUENCE [LARGE SCALE GENOMIC DNA]</scope>
    <source>
        <strain evidence="3">JCM 18459</strain>
    </source>
</reference>
<dbReference type="PANTHER" id="PTHR47829:SF1">
    <property type="entry name" value="HAD FAMILY PHOSPHATASE"/>
    <property type="match status" value="1"/>
</dbReference>
<accession>A0ABP9PHE8</accession>
<dbReference type="Pfam" id="PF01636">
    <property type="entry name" value="APH"/>
    <property type="match status" value="1"/>
</dbReference>
<gene>
    <name evidence="2" type="ORF">GCM10023340_16750</name>
</gene>
<proteinExistence type="predicted"/>
<dbReference type="Gene3D" id="3.30.200.20">
    <property type="entry name" value="Phosphorylase Kinase, domain 1"/>
    <property type="match status" value="1"/>
</dbReference>
<dbReference type="InterPro" id="IPR011009">
    <property type="entry name" value="Kinase-like_dom_sf"/>
</dbReference>
<evidence type="ECO:0000313" key="3">
    <source>
        <dbReference type="Proteomes" id="UP001500221"/>
    </source>
</evidence>
<evidence type="ECO:0000313" key="2">
    <source>
        <dbReference type="EMBL" id="GAA5146199.1"/>
    </source>
</evidence>
<dbReference type="Proteomes" id="UP001500221">
    <property type="component" value="Unassembled WGS sequence"/>
</dbReference>
<dbReference type="InterPro" id="IPR041726">
    <property type="entry name" value="ACAD10_11_N"/>
</dbReference>
<feature type="domain" description="Aminoglycoside phosphotransferase" evidence="1">
    <location>
        <begin position="33"/>
        <end position="266"/>
    </location>
</feature>
<dbReference type="PANTHER" id="PTHR47829">
    <property type="entry name" value="HYDROLASE, PUTATIVE (AFU_ORTHOLOGUE AFUA_1G12880)-RELATED"/>
    <property type="match status" value="1"/>
</dbReference>
<dbReference type="InterPro" id="IPR052898">
    <property type="entry name" value="ACAD10-like"/>
</dbReference>
<dbReference type="EMBL" id="BAABKG010000002">
    <property type="protein sequence ID" value="GAA5146199.1"/>
    <property type="molecule type" value="Genomic_DNA"/>
</dbReference>
<dbReference type="SUPFAM" id="SSF56112">
    <property type="entry name" value="Protein kinase-like (PK-like)"/>
    <property type="match status" value="1"/>
</dbReference>